<dbReference type="PROSITE" id="PS50943">
    <property type="entry name" value="HTH_CROC1"/>
    <property type="match status" value="1"/>
</dbReference>
<evidence type="ECO:0000313" key="5">
    <source>
        <dbReference type="Proteomes" id="UP000295724"/>
    </source>
</evidence>
<evidence type="ECO:0000259" key="3">
    <source>
        <dbReference type="PROSITE" id="PS50943"/>
    </source>
</evidence>
<dbReference type="OrthoDB" id="9790252at2"/>
<keyword evidence="5" id="KW-1185">Reference proteome</keyword>
<organism evidence="4 5">
    <name type="scientific">Marinicella litoralis</name>
    <dbReference type="NCBI Taxonomy" id="644220"/>
    <lineage>
        <taxon>Bacteria</taxon>
        <taxon>Pseudomonadati</taxon>
        <taxon>Pseudomonadota</taxon>
        <taxon>Gammaproteobacteria</taxon>
        <taxon>Lysobacterales</taxon>
        <taxon>Marinicellaceae</taxon>
        <taxon>Marinicella</taxon>
    </lineage>
</organism>
<sequence>MNTESTNTINITELAAIRNKKNVTIEALADTLKVSKDFIKSIESGAFEKLGAPTFVKGHVTNYCKALDLPIESVLQQIPEKYLQAQSLKPSDAMGASPLARVRRKSNYLGKYAVGTALLSMLALSFYFVWDKWSLPKNMDVQSLSLTASTLAEKNKPATKNITYSSMIPQVKLDDEQTSPDLGDEVGLIDSENESIQQSSEHSEGDTELNSGLDTVEDGNALDEQGSLQELAGYSIELQLAEEAWVSIKTNDGVNLEHDLVAPGTYTYHSLQPVHFRIGNATNSQVRINNNEINLLDFMKKDIADFSWPNDPS</sequence>
<dbReference type="InterPro" id="IPR025194">
    <property type="entry name" value="RodZ-like_C"/>
</dbReference>
<evidence type="ECO:0000256" key="1">
    <source>
        <dbReference type="SAM" id="MobiDB-lite"/>
    </source>
</evidence>
<dbReference type="Proteomes" id="UP000295724">
    <property type="component" value="Unassembled WGS sequence"/>
</dbReference>
<dbReference type="CDD" id="cd00093">
    <property type="entry name" value="HTH_XRE"/>
    <property type="match status" value="1"/>
</dbReference>
<name>A0A4R6XGH4_9GAMM</name>
<gene>
    <name evidence="4" type="ORF">C8D91_2751</name>
</gene>
<dbReference type="InterPro" id="IPR010982">
    <property type="entry name" value="Lambda_DNA-bd_dom_sf"/>
</dbReference>
<dbReference type="Pfam" id="PF13413">
    <property type="entry name" value="HTH_25"/>
    <property type="match status" value="1"/>
</dbReference>
<evidence type="ECO:0000313" key="4">
    <source>
        <dbReference type="EMBL" id="TDR16844.1"/>
    </source>
</evidence>
<keyword evidence="2" id="KW-0812">Transmembrane</keyword>
<dbReference type="InterPro" id="IPR050400">
    <property type="entry name" value="Bact_Cytoskel_RodZ"/>
</dbReference>
<reference evidence="4 5" key="1">
    <citation type="submission" date="2019-03" db="EMBL/GenBank/DDBJ databases">
        <title>Genomic Encyclopedia of Type Strains, Phase IV (KMG-IV): sequencing the most valuable type-strain genomes for metagenomic binning, comparative biology and taxonomic classification.</title>
        <authorList>
            <person name="Goeker M."/>
        </authorList>
    </citation>
    <scope>NUCLEOTIDE SEQUENCE [LARGE SCALE GENOMIC DNA]</scope>
    <source>
        <strain evidence="4 5">DSM 25488</strain>
    </source>
</reference>
<dbReference type="EMBL" id="SNZB01000007">
    <property type="protein sequence ID" value="TDR16844.1"/>
    <property type="molecule type" value="Genomic_DNA"/>
</dbReference>
<dbReference type="AlphaFoldDB" id="A0A4R6XGH4"/>
<dbReference type="InterPro" id="IPR001387">
    <property type="entry name" value="Cro/C1-type_HTH"/>
</dbReference>
<protein>
    <submittedName>
        <fullName evidence="4">Cytoskeletal protein RodZ</fullName>
    </submittedName>
</protein>
<dbReference type="Pfam" id="PF13464">
    <property type="entry name" value="RodZ_C"/>
    <property type="match status" value="1"/>
</dbReference>
<evidence type="ECO:0000256" key="2">
    <source>
        <dbReference type="SAM" id="Phobius"/>
    </source>
</evidence>
<dbReference type="PANTHER" id="PTHR34475">
    <property type="match status" value="1"/>
</dbReference>
<keyword evidence="2" id="KW-0472">Membrane</keyword>
<accession>A0A4R6XGH4</accession>
<proteinExistence type="predicted"/>
<feature type="region of interest" description="Disordered" evidence="1">
    <location>
        <begin position="193"/>
        <end position="219"/>
    </location>
</feature>
<comment type="caution">
    <text evidence="4">The sequence shown here is derived from an EMBL/GenBank/DDBJ whole genome shotgun (WGS) entry which is preliminary data.</text>
</comment>
<dbReference type="PANTHER" id="PTHR34475:SF1">
    <property type="entry name" value="CYTOSKELETON PROTEIN RODZ"/>
    <property type="match status" value="1"/>
</dbReference>
<dbReference type="Gene3D" id="1.10.260.40">
    <property type="entry name" value="lambda repressor-like DNA-binding domains"/>
    <property type="match status" value="1"/>
</dbReference>
<feature type="transmembrane region" description="Helical" evidence="2">
    <location>
        <begin position="109"/>
        <end position="130"/>
    </location>
</feature>
<dbReference type="RefSeq" id="WP_099019972.1">
    <property type="nucleotide sequence ID" value="NZ_NIHB01000005.1"/>
</dbReference>
<feature type="domain" description="HTH cro/C1-type" evidence="3">
    <location>
        <begin position="14"/>
        <end position="45"/>
    </location>
</feature>
<dbReference type="GO" id="GO:0003677">
    <property type="term" value="F:DNA binding"/>
    <property type="evidence" value="ECO:0007669"/>
    <property type="project" value="InterPro"/>
</dbReference>
<dbReference type="SUPFAM" id="SSF47413">
    <property type="entry name" value="lambda repressor-like DNA-binding domains"/>
    <property type="match status" value="1"/>
</dbReference>
<keyword evidence="2" id="KW-1133">Transmembrane helix</keyword>